<organism evidence="2 3">
    <name type="scientific">Propionigenium maris DSM 9537</name>
    <dbReference type="NCBI Taxonomy" id="1123000"/>
    <lineage>
        <taxon>Bacteria</taxon>
        <taxon>Fusobacteriati</taxon>
        <taxon>Fusobacteriota</taxon>
        <taxon>Fusobacteriia</taxon>
        <taxon>Fusobacteriales</taxon>
        <taxon>Fusobacteriaceae</taxon>
        <taxon>Propionigenium</taxon>
    </lineage>
</organism>
<dbReference type="EMBL" id="BSDY01000015">
    <property type="protein sequence ID" value="GLI57256.1"/>
    <property type="molecule type" value="Genomic_DNA"/>
</dbReference>
<dbReference type="InterPro" id="IPR006750">
    <property type="entry name" value="YdcZ"/>
</dbReference>
<reference evidence="2" key="1">
    <citation type="submission" date="2022-12" db="EMBL/GenBank/DDBJ databases">
        <title>Reference genome sequencing for broad-spectrum identification of bacterial and archaeal isolates by mass spectrometry.</title>
        <authorList>
            <person name="Sekiguchi Y."/>
            <person name="Tourlousse D.M."/>
        </authorList>
    </citation>
    <scope>NUCLEOTIDE SEQUENCE</scope>
    <source>
        <strain evidence="2">10succ1</strain>
    </source>
</reference>
<dbReference type="PANTHER" id="PTHR34821">
    <property type="entry name" value="INNER MEMBRANE PROTEIN YDCZ"/>
    <property type="match status" value="1"/>
</dbReference>
<protein>
    <recommendedName>
        <fullName evidence="4">Transporter family-2 protein</fullName>
    </recommendedName>
</protein>
<accession>A0A9W6LNE3</accession>
<feature type="transmembrane region" description="Helical" evidence="1">
    <location>
        <begin position="65"/>
        <end position="85"/>
    </location>
</feature>
<sequence length="141" mass="15400">MKLTKTTPLISGFLIALMVSVNTTLSKIIGETYSVFIIHLTGLTILLALSVLRKNRVRFYRDIPLWIYFGGGLGIFIVLFNNITIQKVGVSLALSLGIAGQIITSVLLEHIGFLDSVQNKFSLAKLPGVILIFLGSIIIIL</sequence>
<dbReference type="InterPro" id="IPR037185">
    <property type="entry name" value="EmrE-like"/>
</dbReference>
<proteinExistence type="predicted"/>
<evidence type="ECO:0000256" key="1">
    <source>
        <dbReference type="SAM" id="Phobius"/>
    </source>
</evidence>
<keyword evidence="3" id="KW-1185">Reference proteome</keyword>
<dbReference type="SUPFAM" id="SSF103481">
    <property type="entry name" value="Multidrug resistance efflux transporter EmrE"/>
    <property type="match status" value="1"/>
</dbReference>
<name>A0A9W6LNE3_9FUSO</name>
<feature type="transmembrane region" description="Helical" evidence="1">
    <location>
        <begin position="36"/>
        <end position="53"/>
    </location>
</feature>
<dbReference type="Pfam" id="PF04657">
    <property type="entry name" value="DMT_YdcZ"/>
    <property type="match status" value="1"/>
</dbReference>
<feature type="transmembrane region" description="Helical" evidence="1">
    <location>
        <begin position="123"/>
        <end position="140"/>
    </location>
</feature>
<dbReference type="AlphaFoldDB" id="A0A9W6LNE3"/>
<evidence type="ECO:0008006" key="4">
    <source>
        <dbReference type="Google" id="ProtNLM"/>
    </source>
</evidence>
<evidence type="ECO:0000313" key="3">
    <source>
        <dbReference type="Proteomes" id="UP001144471"/>
    </source>
</evidence>
<dbReference type="RefSeq" id="WP_281836787.1">
    <property type="nucleotide sequence ID" value="NZ_BSDY01000015.1"/>
</dbReference>
<keyword evidence="1" id="KW-0472">Membrane</keyword>
<evidence type="ECO:0000313" key="2">
    <source>
        <dbReference type="EMBL" id="GLI57256.1"/>
    </source>
</evidence>
<feature type="transmembrane region" description="Helical" evidence="1">
    <location>
        <begin position="91"/>
        <end position="111"/>
    </location>
</feature>
<dbReference type="GO" id="GO:0005886">
    <property type="term" value="C:plasma membrane"/>
    <property type="evidence" value="ECO:0007669"/>
    <property type="project" value="TreeGrafter"/>
</dbReference>
<keyword evidence="1" id="KW-0812">Transmembrane</keyword>
<keyword evidence="1" id="KW-1133">Transmembrane helix</keyword>
<comment type="caution">
    <text evidence="2">The sequence shown here is derived from an EMBL/GenBank/DDBJ whole genome shotgun (WGS) entry which is preliminary data.</text>
</comment>
<gene>
    <name evidence="2" type="ORF">PM10SUCC1_27700</name>
</gene>
<dbReference type="Proteomes" id="UP001144471">
    <property type="component" value="Unassembled WGS sequence"/>
</dbReference>
<dbReference type="PANTHER" id="PTHR34821:SF2">
    <property type="entry name" value="INNER MEMBRANE PROTEIN YDCZ"/>
    <property type="match status" value="1"/>
</dbReference>